<dbReference type="Gene3D" id="3.40.50.150">
    <property type="entry name" value="Vaccinia Virus protein VP39"/>
    <property type="match status" value="1"/>
</dbReference>
<reference evidence="1" key="1">
    <citation type="journal article" date="2020" name="Nature">
        <title>Giant virus diversity and host interactions through global metagenomics.</title>
        <authorList>
            <person name="Schulz F."/>
            <person name="Roux S."/>
            <person name="Paez-Espino D."/>
            <person name="Jungbluth S."/>
            <person name="Walsh D.A."/>
            <person name="Denef V.J."/>
            <person name="McMahon K.D."/>
            <person name="Konstantinidis K.T."/>
            <person name="Eloe-Fadrosh E.A."/>
            <person name="Kyrpides N.C."/>
            <person name="Woyke T."/>
        </authorList>
    </citation>
    <scope>NUCLEOTIDE SEQUENCE</scope>
    <source>
        <strain evidence="1">GVMAG-M-3300023179-99</strain>
    </source>
</reference>
<name>A0A6C0HFH8_9ZZZZ</name>
<organism evidence="1">
    <name type="scientific">viral metagenome</name>
    <dbReference type="NCBI Taxonomy" id="1070528"/>
    <lineage>
        <taxon>unclassified sequences</taxon>
        <taxon>metagenomes</taxon>
        <taxon>organismal metagenomes</taxon>
    </lineage>
</organism>
<dbReference type="EMBL" id="MN739948">
    <property type="protein sequence ID" value="QHT79371.1"/>
    <property type="molecule type" value="Genomic_DNA"/>
</dbReference>
<evidence type="ECO:0000313" key="1">
    <source>
        <dbReference type="EMBL" id="QHT79371.1"/>
    </source>
</evidence>
<dbReference type="AlphaFoldDB" id="A0A6C0HFH8"/>
<protein>
    <recommendedName>
        <fullName evidence="2">Methyltransferase</fullName>
    </recommendedName>
</protein>
<accession>A0A6C0HFH8</accession>
<proteinExistence type="predicted"/>
<sequence length="225" mass="26479">MKSLDQIFNKFKSDKRSNENGHNYTRQYEDILFKYRELPIKYLEIGILNGESLRAMREVFSNAESIVGLDINKECKKHENNDKHIFVEIGNATDSGFLSDITKKYGTFDVILDDGSHVNKDVIKTFEELFPLLNDDGLYIVEDTICYKSANYIDRSYPDHLSYFFQYTKFLNQWRFDSTEGIKDNCVDPFKIQKKTSNIFEQSIDKIEYGCSFIAVHKKVRKHWI</sequence>
<evidence type="ECO:0008006" key="2">
    <source>
        <dbReference type="Google" id="ProtNLM"/>
    </source>
</evidence>
<dbReference type="InterPro" id="IPR029063">
    <property type="entry name" value="SAM-dependent_MTases_sf"/>
</dbReference>
<dbReference type="SUPFAM" id="SSF53335">
    <property type="entry name" value="S-adenosyl-L-methionine-dependent methyltransferases"/>
    <property type="match status" value="1"/>
</dbReference>
<dbReference type="Pfam" id="PF13578">
    <property type="entry name" value="Methyltransf_24"/>
    <property type="match status" value="1"/>
</dbReference>